<accession>A0A3L8PXB2</accession>
<proteinExistence type="predicted"/>
<keyword evidence="2" id="KW-1185">Reference proteome</keyword>
<gene>
    <name evidence="1" type="ORF">D5018_09135</name>
</gene>
<sequence>MTSCHFEHQLIPVAEHQVNELRSLEQRVTLKAFTDIKIKESAEFEVSFVSVIASFEDPILAPFLSKLISKSGLRLMKVDYKNKQRVELIKAVIEKWLCLSHEGRTWKDLFEIMAVHLTVDEELTATIAQAKLQLSS</sequence>
<dbReference type="EMBL" id="QZEI01000023">
    <property type="protein sequence ID" value="RLV59961.1"/>
    <property type="molecule type" value="Genomic_DNA"/>
</dbReference>
<name>A0A3L8PXB2_9GAMM</name>
<comment type="caution">
    <text evidence="1">The sequence shown here is derived from an EMBL/GenBank/DDBJ whole genome shotgun (WGS) entry which is preliminary data.</text>
</comment>
<evidence type="ECO:0000313" key="1">
    <source>
        <dbReference type="EMBL" id="RLV59961.1"/>
    </source>
</evidence>
<protein>
    <submittedName>
        <fullName evidence="1">Uncharacterized protein</fullName>
    </submittedName>
</protein>
<dbReference type="Proteomes" id="UP000281474">
    <property type="component" value="Unassembled WGS sequence"/>
</dbReference>
<dbReference type="RefSeq" id="WP_121838705.1">
    <property type="nucleotide sequence ID" value="NZ_ML014772.1"/>
</dbReference>
<reference evidence="1 2" key="1">
    <citation type="submission" date="2018-09" db="EMBL/GenBank/DDBJ databases">
        <title>Phylogeny of the Shewanellaceae, and recommendation for two new genera, Pseudoshewanella and Parashewanella.</title>
        <authorList>
            <person name="Wang G."/>
        </authorList>
    </citation>
    <scope>NUCLEOTIDE SEQUENCE [LARGE SCALE GENOMIC DNA]</scope>
    <source>
        <strain evidence="1 2">C51</strain>
    </source>
</reference>
<dbReference type="AlphaFoldDB" id="A0A3L8PXB2"/>
<evidence type="ECO:0000313" key="2">
    <source>
        <dbReference type="Proteomes" id="UP000281474"/>
    </source>
</evidence>
<organism evidence="1 2">
    <name type="scientific">Parashewanella curva</name>
    <dbReference type="NCBI Taxonomy" id="2338552"/>
    <lineage>
        <taxon>Bacteria</taxon>
        <taxon>Pseudomonadati</taxon>
        <taxon>Pseudomonadota</taxon>
        <taxon>Gammaproteobacteria</taxon>
        <taxon>Alteromonadales</taxon>
        <taxon>Shewanellaceae</taxon>
        <taxon>Parashewanella</taxon>
    </lineage>
</organism>